<comment type="caution">
    <text evidence="1">The sequence shown here is derived from an EMBL/GenBank/DDBJ whole genome shotgun (WGS) entry which is preliminary data.</text>
</comment>
<dbReference type="Proteomes" id="UP000613452">
    <property type="component" value="Unassembled WGS sequence"/>
</dbReference>
<evidence type="ECO:0008006" key="3">
    <source>
        <dbReference type="Google" id="ProtNLM"/>
    </source>
</evidence>
<evidence type="ECO:0000313" key="1">
    <source>
        <dbReference type="EMBL" id="MBK1611802.1"/>
    </source>
</evidence>
<dbReference type="EMBL" id="JAEFBZ010000007">
    <property type="protein sequence ID" value="MBK1611802.1"/>
    <property type="molecule type" value="Genomic_DNA"/>
</dbReference>
<protein>
    <recommendedName>
        <fullName evidence="3">Group-specific protein</fullName>
    </recommendedName>
</protein>
<sequence>MSNVQQSLIESIQILAGERLKNINFTKSFTGIVREVNGLRAIVEVMGSDSECIIPQNLASFIAKDDIVIVQDISNTKSQKILQGVISSTNKDMFHIYDPVEDKIVSSIEQLWDEELQKVIDVVFEIE</sequence>
<reference evidence="1 2" key="1">
    <citation type="submission" date="2020-12" db="EMBL/GenBank/DDBJ databases">
        <title>Genome assembly for a thermostable protease producing Bacillus cereus MAKP1 strain isolated from chicken gut.</title>
        <authorList>
            <person name="Malaviya A."/>
        </authorList>
    </citation>
    <scope>NUCLEOTIDE SEQUENCE [LARGE SCALE GENOMIC DNA]</scope>
    <source>
        <strain evidence="1 2">MAKP1</strain>
    </source>
</reference>
<dbReference type="RefSeq" id="WP_200152637.1">
    <property type="nucleotide sequence ID" value="NZ_JAEFBZ010000007.1"/>
</dbReference>
<organism evidence="1 2">
    <name type="scientific">Bacillus cereus</name>
    <dbReference type="NCBI Taxonomy" id="1396"/>
    <lineage>
        <taxon>Bacteria</taxon>
        <taxon>Bacillati</taxon>
        <taxon>Bacillota</taxon>
        <taxon>Bacilli</taxon>
        <taxon>Bacillales</taxon>
        <taxon>Bacillaceae</taxon>
        <taxon>Bacillus</taxon>
        <taxon>Bacillus cereus group</taxon>
    </lineage>
</organism>
<evidence type="ECO:0000313" key="2">
    <source>
        <dbReference type="Proteomes" id="UP000613452"/>
    </source>
</evidence>
<gene>
    <name evidence="1" type="ORF">JCR31_28640</name>
</gene>
<name>A0ABD4LMV8_BACCE</name>
<proteinExistence type="predicted"/>
<dbReference type="AlphaFoldDB" id="A0ABD4LMV8"/>
<accession>A0ABD4LMV8</accession>